<dbReference type="AlphaFoldDB" id="A0A444G4I6"/>
<evidence type="ECO:0000313" key="2">
    <source>
        <dbReference type="EMBL" id="RZR75376.1"/>
    </source>
</evidence>
<reference evidence="2" key="1">
    <citation type="journal article" date="2018" name="Data Brief">
        <title>Genome sequence data from 17 accessions of Ensete ventricosum, a staple food crop for millions in Ethiopia.</title>
        <authorList>
            <person name="Yemataw Z."/>
            <person name="Muzemil S."/>
            <person name="Ambachew D."/>
            <person name="Tripathi L."/>
            <person name="Tesfaye K."/>
            <person name="Chala A."/>
            <person name="Farbos A."/>
            <person name="O'Neill P."/>
            <person name="Moore K."/>
            <person name="Grant M."/>
            <person name="Studholme D.J."/>
        </authorList>
    </citation>
    <scope>NUCLEOTIDE SEQUENCE [LARGE SCALE GENOMIC DNA]</scope>
    <source>
        <tissue evidence="2">Leaf</tissue>
    </source>
</reference>
<proteinExistence type="predicted"/>
<organism evidence="2">
    <name type="scientific">Ensete ventricosum</name>
    <name type="common">Abyssinian banana</name>
    <name type="synonym">Musa ensete</name>
    <dbReference type="NCBI Taxonomy" id="4639"/>
    <lineage>
        <taxon>Eukaryota</taxon>
        <taxon>Viridiplantae</taxon>
        <taxon>Streptophyta</taxon>
        <taxon>Embryophyta</taxon>
        <taxon>Tracheophyta</taxon>
        <taxon>Spermatophyta</taxon>
        <taxon>Magnoliopsida</taxon>
        <taxon>Liliopsida</taxon>
        <taxon>Zingiberales</taxon>
        <taxon>Musaceae</taxon>
        <taxon>Ensete</taxon>
    </lineage>
</organism>
<evidence type="ECO:0000256" key="1">
    <source>
        <dbReference type="SAM" id="MobiDB-lite"/>
    </source>
</evidence>
<feature type="compositionally biased region" description="Low complexity" evidence="1">
    <location>
        <begin position="55"/>
        <end position="68"/>
    </location>
</feature>
<protein>
    <submittedName>
        <fullName evidence="2">Uncharacterized protein</fullName>
    </submittedName>
</protein>
<dbReference type="EMBL" id="KV876733">
    <property type="protein sequence ID" value="RZR75376.1"/>
    <property type="molecule type" value="Genomic_DNA"/>
</dbReference>
<feature type="compositionally biased region" description="Basic and acidic residues" evidence="1">
    <location>
        <begin position="31"/>
        <end position="52"/>
    </location>
</feature>
<sequence>MRTKPKPTERFHIGSRIKITAESLRGAGIGTEKEEKDHNLEGKRRREGESARLRSASGAIGASGSKSSVWRREREAMRCHLAGKIGSERTAEI</sequence>
<name>A0A444G4I6_ENSVE</name>
<gene>
    <name evidence="2" type="ORF">BHM03_00056028</name>
</gene>
<dbReference type="Proteomes" id="UP000290560">
    <property type="component" value="Unassembled WGS sequence"/>
</dbReference>
<feature type="region of interest" description="Disordered" evidence="1">
    <location>
        <begin position="22"/>
        <end position="71"/>
    </location>
</feature>
<accession>A0A444G4I6</accession>